<accession>A0ABY4ALW3</accession>
<dbReference type="Proteomes" id="UP000831607">
    <property type="component" value="Chromosome"/>
</dbReference>
<dbReference type="EMBL" id="CP063982">
    <property type="protein sequence ID" value="UOD50080.1"/>
    <property type="molecule type" value="Genomic_DNA"/>
</dbReference>
<keyword evidence="2" id="KW-1185">Reference proteome</keyword>
<proteinExistence type="predicted"/>
<sequence>MAERCAWLIGVGDADAAAQLAASQLRGYGVNLKGQKWPVGEKQAWLASAQEAAGAGARLILIVATPEDYQKPELRRELALFRLFLQTLMKSPVDGLVILTDPSKAAEIQTDLPGTPLLGDFEIVQGAGWQAKAVARLHAPRKPKWPVRFGLYAQEKLGVWLEVKPQPLETTTGCLVGVGGNESNISFHAVGEAGRLPEKSINEYEMKGIEFESAGQKFKAWALQNTFTPEDAYYVRLEGEPDVLAIGTLPDGEVSDVDLFCLR</sequence>
<protein>
    <recommendedName>
        <fullName evidence="3">TIR domain-containing protein</fullName>
    </recommendedName>
</protein>
<gene>
    <name evidence="1" type="ORF">DHf2319_11660</name>
</gene>
<organism evidence="1 2">
    <name type="scientific">Orrella daihaiensis</name>
    <dbReference type="NCBI Taxonomy" id="2782176"/>
    <lineage>
        <taxon>Bacteria</taxon>
        <taxon>Pseudomonadati</taxon>
        <taxon>Pseudomonadota</taxon>
        <taxon>Betaproteobacteria</taxon>
        <taxon>Burkholderiales</taxon>
        <taxon>Alcaligenaceae</taxon>
        <taxon>Orrella</taxon>
    </lineage>
</organism>
<reference evidence="1 2" key="1">
    <citation type="submission" date="2020-11" db="EMBL/GenBank/DDBJ databases">
        <title>Algicoccus daihaiensis sp.nov., isolated from Daihai Lake in Inner Mongolia.</title>
        <authorList>
            <person name="Kai J."/>
        </authorList>
    </citation>
    <scope>NUCLEOTIDE SEQUENCE [LARGE SCALE GENOMIC DNA]</scope>
    <source>
        <strain evidence="2">f23</strain>
    </source>
</reference>
<evidence type="ECO:0008006" key="3">
    <source>
        <dbReference type="Google" id="ProtNLM"/>
    </source>
</evidence>
<dbReference type="RefSeq" id="WP_243478477.1">
    <property type="nucleotide sequence ID" value="NZ_CP063982.1"/>
</dbReference>
<name>A0ABY4ALW3_9BURK</name>
<evidence type="ECO:0000313" key="2">
    <source>
        <dbReference type="Proteomes" id="UP000831607"/>
    </source>
</evidence>
<evidence type="ECO:0000313" key="1">
    <source>
        <dbReference type="EMBL" id="UOD50080.1"/>
    </source>
</evidence>